<keyword evidence="2" id="KW-0813">Transport</keyword>
<keyword evidence="6 7" id="KW-0472">Membrane</keyword>
<feature type="transmembrane region" description="Helical" evidence="7">
    <location>
        <begin position="226"/>
        <end position="243"/>
    </location>
</feature>
<feature type="transmembrane region" description="Helical" evidence="7">
    <location>
        <begin position="194"/>
        <end position="214"/>
    </location>
</feature>
<dbReference type="SUPFAM" id="SSF103473">
    <property type="entry name" value="MFS general substrate transporter"/>
    <property type="match status" value="1"/>
</dbReference>
<dbReference type="EMBL" id="BOOC01000001">
    <property type="protein sequence ID" value="GIH37051.1"/>
    <property type="molecule type" value="Genomic_DNA"/>
</dbReference>
<feature type="transmembrane region" description="Helical" evidence="7">
    <location>
        <begin position="396"/>
        <end position="419"/>
    </location>
</feature>
<comment type="caution">
    <text evidence="9">The sequence shown here is derived from an EMBL/GenBank/DDBJ whole genome shotgun (WGS) entry which is preliminary data.</text>
</comment>
<dbReference type="InterPro" id="IPR004638">
    <property type="entry name" value="EmrB-like"/>
</dbReference>
<accession>A0ABQ4FQF8</accession>
<name>A0ABQ4FQF8_9ACTN</name>
<feature type="transmembrane region" description="Helical" evidence="7">
    <location>
        <begin position="353"/>
        <end position="375"/>
    </location>
</feature>
<feature type="transmembrane region" description="Helical" evidence="7">
    <location>
        <begin position="133"/>
        <end position="152"/>
    </location>
</feature>
<evidence type="ECO:0000256" key="3">
    <source>
        <dbReference type="ARBA" id="ARBA00022475"/>
    </source>
</evidence>
<evidence type="ECO:0000256" key="1">
    <source>
        <dbReference type="ARBA" id="ARBA00004651"/>
    </source>
</evidence>
<dbReference type="InterPro" id="IPR020846">
    <property type="entry name" value="MFS_dom"/>
</dbReference>
<feature type="transmembrane region" description="Helical" evidence="7">
    <location>
        <begin position="7"/>
        <end position="28"/>
    </location>
</feature>
<feature type="transmembrane region" description="Helical" evidence="7">
    <location>
        <begin position="328"/>
        <end position="347"/>
    </location>
</feature>
<dbReference type="PRINTS" id="PR01036">
    <property type="entry name" value="TCRTETB"/>
</dbReference>
<dbReference type="PANTHER" id="PTHR42718">
    <property type="entry name" value="MAJOR FACILITATOR SUPERFAMILY MULTIDRUG TRANSPORTER MFSC"/>
    <property type="match status" value="1"/>
</dbReference>
<evidence type="ECO:0000259" key="8">
    <source>
        <dbReference type="PROSITE" id="PS50850"/>
    </source>
</evidence>
<feature type="transmembrane region" description="Helical" evidence="7">
    <location>
        <begin position="264"/>
        <end position="283"/>
    </location>
</feature>
<evidence type="ECO:0000256" key="4">
    <source>
        <dbReference type="ARBA" id="ARBA00022692"/>
    </source>
</evidence>
<evidence type="ECO:0000256" key="6">
    <source>
        <dbReference type="ARBA" id="ARBA00023136"/>
    </source>
</evidence>
<feature type="transmembrane region" description="Helical" evidence="7">
    <location>
        <begin position="431"/>
        <end position="450"/>
    </location>
</feature>
<keyword evidence="5 7" id="KW-1133">Transmembrane helix</keyword>
<dbReference type="CDD" id="cd17321">
    <property type="entry name" value="MFS_MMR_MDR_like"/>
    <property type="match status" value="1"/>
</dbReference>
<gene>
    <name evidence="9" type="ORF">Mco01_00510</name>
</gene>
<evidence type="ECO:0000256" key="5">
    <source>
        <dbReference type="ARBA" id="ARBA00022989"/>
    </source>
</evidence>
<evidence type="ECO:0000313" key="10">
    <source>
        <dbReference type="Proteomes" id="UP000603904"/>
    </source>
</evidence>
<dbReference type="InterPro" id="IPR011701">
    <property type="entry name" value="MFS"/>
</dbReference>
<keyword evidence="10" id="KW-1185">Reference proteome</keyword>
<keyword evidence="3" id="KW-1003">Cell membrane</keyword>
<evidence type="ECO:0000256" key="2">
    <source>
        <dbReference type="ARBA" id="ARBA00022448"/>
    </source>
</evidence>
<proteinExistence type="predicted"/>
<dbReference type="PANTHER" id="PTHR42718:SF42">
    <property type="entry name" value="EXPORT PROTEIN"/>
    <property type="match status" value="1"/>
</dbReference>
<comment type="subcellular location">
    <subcellularLocation>
        <location evidence="1">Cell membrane</location>
        <topology evidence="1">Multi-pass membrane protein</topology>
    </subcellularLocation>
</comment>
<dbReference type="Gene3D" id="1.20.1250.20">
    <property type="entry name" value="MFS general substrate transporter like domains"/>
    <property type="match status" value="1"/>
</dbReference>
<evidence type="ECO:0000313" key="9">
    <source>
        <dbReference type="EMBL" id="GIH37051.1"/>
    </source>
</evidence>
<feature type="transmembrane region" description="Helical" evidence="7">
    <location>
        <begin position="164"/>
        <end position="182"/>
    </location>
</feature>
<protein>
    <submittedName>
        <fullName evidence="9">MFS transporter</fullName>
    </submittedName>
</protein>
<reference evidence="9 10" key="1">
    <citation type="submission" date="2021-01" db="EMBL/GenBank/DDBJ databases">
        <title>Whole genome shotgun sequence of Microbispora corallina NBRC 16416.</title>
        <authorList>
            <person name="Komaki H."/>
            <person name="Tamura T."/>
        </authorList>
    </citation>
    <scope>NUCLEOTIDE SEQUENCE [LARGE SCALE GENOMIC DNA]</scope>
    <source>
        <strain evidence="9 10">NBRC 16416</strain>
    </source>
</reference>
<sequence length="470" mass="48247">MSVRGGALATFLITGTAAFMASLDNLIVTTALPTIRRDLHASLESLEWTVNAYTLSFAILLLGAAILGDRFGRRTVFVAGVALFTVASAAAALSGTAGMLVAARVLQGVGGSVIFPLSLTLVVTAVGERRRGIAIAGLSGMSGLAIALGPWVGGMIVQLGDWHWVFWLNVPIGVLLLPLALARLAESHGPYARLDVRGTLLVTGGLLGVVYGLVRSSALGWGDAQVVGSLAAGAALLAATVAWERRAPHPVLPPHLFRRRGFTLSNAVALLVQGGMFGAVFLLTQYLQNVLAYSPVQAGLRTLPWTAMPLLVAPLAGIFGERLGVRRLMIAGCALQAASLGWLAVVAEPGVSYLLLLPAMVVAGAGMGLFFALSARQTLDFASPSEEGLASGVNNALRQVGVVLGVAVLAEVFAVTGGYATAASFTSGLRAALWGGAAMVAAATLCAALVPPSPPRERPAEPAPVREVSA</sequence>
<feature type="transmembrane region" description="Helical" evidence="7">
    <location>
        <begin position="303"/>
        <end position="321"/>
    </location>
</feature>
<dbReference type="PROSITE" id="PS50850">
    <property type="entry name" value="MFS"/>
    <property type="match status" value="1"/>
</dbReference>
<organism evidence="9 10">
    <name type="scientific">Microbispora corallina</name>
    <dbReference type="NCBI Taxonomy" id="83302"/>
    <lineage>
        <taxon>Bacteria</taxon>
        <taxon>Bacillati</taxon>
        <taxon>Actinomycetota</taxon>
        <taxon>Actinomycetes</taxon>
        <taxon>Streptosporangiales</taxon>
        <taxon>Streptosporangiaceae</taxon>
        <taxon>Microbispora</taxon>
    </lineage>
</organism>
<dbReference type="RefSeq" id="WP_204054889.1">
    <property type="nucleotide sequence ID" value="NZ_BAAAGP010000018.1"/>
</dbReference>
<dbReference type="Proteomes" id="UP000603904">
    <property type="component" value="Unassembled WGS sequence"/>
</dbReference>
<feature type="transmembrane region" description="Helical" evidence="7">
    <location>
        <begin position="75"/>
        <end position="93"/>
    </location>
</feature>
<dbReference type="NCBIfam" id="TIGR00711">
    <property type="entry name" value="efflux_EmrB"/>
    <property type="match status" value="1"/>
</dbReference>
<evidence type="ECO:0000256" key="7">
    <source>
        <dbReference type="SAM" id="Phobius"/>
    </source>
</evidence>
<feature type="transmembrane region" description="Helical" evidence="7">
    <location>
        <begin position="105"/>
        <end position="126"/>
    </location>
</feature>
<feature type="transmembrane region" description="Helical" evidence="7">
    <location>
        <begin position="48"/>
        <end position="68"/>
    </location>
</feature>
<feature type="domain" description="Major facilitator superfamily (MFS) profile" evidence="8">
    <location>
        <begin position="10"/>
        <end position="455"/>
    </location>
</feature>
<dbReference type="Gene3D" id="1.20.1720.10">
    <property type="entry name" value="Multidrug resistance protein D"/>
    <property type="match status" value="1"/>
</dbReference>
<dbReference type="InterPro" id="IPR036259">
    <property type="entry name" value="MFS_trans_sf"/>
</dbReference>
<dbReference type="Pfam" id="PF07690">
    <property type="entry name" value="MFS_1"/>
    <property type="match status" value="1"/>
</dbReference>
<keyword evidence="4 7" id="KW-0812">Transmembrane</keyword>